<evidence type="ECO:0000313" key="3">
    <source>
        <dbReference type="EMBL" id="MFC0242367.1"/>
    </source>
</evidence>
<keyword evidence="3" id="KW-0328">Glycosyltransferase</keyword>
<sequence length="394" mass="43005">MKIGYVIHRFPWPSETFISREVADIIGLGHEVEIYSFDEPQGRDAELLGDQACSLKAMTQYISRNEAAAALPSISTLAMFGEEKRLARTATDRSNRLLRLGRAAALARRARRDGVTLLHAHWPYATQCAHLASLATDLPYSVSIHAHEVAHDNGHFAACFERLRFATFCNGAAMEYLLSRLGPAARAKSHLVYHGVDVGTFSVQPAATTPPPLRILSAGRLTSSKGFDRLVRACADATTQGLDVRLTILGRGPEEDTIRRVAAETGFSERLELPGWVSHDKVTCYMRDCQVFALLASDDFNDGLPNVVVEAMASGRPVIVSPLPAAREIIEPGINGFILSAVDDRPGFVAALTALAEGNTAARMATAARKTVEEQYDSRRHIRALAALFERAER</sequence>
<dbReference type="Pfam" id="PF13439">
    <property type="entry name" value="Glyco_transf_4"/>
    <property type="match status" value="1"/>
</dbReference>
<dbReference type="EC" id="2.4.-.-" evidence="3"/>
<feature type="domain" description="Glycosyltransferase subfamily 4-like N-terminal" evidence="2">
    <location>
        <begin position="28"/>
        <end position="198"/>
    </location>
</feature>
<dbReference type="InterPro" id="IPR050194">
    <property type="entry name" value="Glycosyltransferase_grp1"/>
</dbReference>
<dbReference type="GO" id="GO:0016757">
    <property type="term" value="F:glycosyltransferase activity"/>
    <property type="evidence" value="ECO:0007669"/>
    <property type="project" value="UniProtKB-KW"/>
</dbReference>
<keyword evidence="3" id="KW-0808">Transferase</keyword>
<dbReference type="PANTHER" id="PTHR45947:SF3">
    <property type="entry name" value="SULFOQUINOVOSYL TRANSFERASE SQD2"/>
    <property type="match status" value="1"/>
</dbReference>
<protein>
    <submittedName>
        <fullName evidence="3">Glycosyltransferase family 4 protein</fullName>
        <ecNumber evidence="3">2.4.-.-</ecNumber>
    </submittedName>
</protein>
<evidence type="ECO:0000259" key="1">
    <source>
        <dbReference type="Pfam" id="PF00534"/>
    </source>
</evidence>
<proteinExistence type="predicted"/>
<evidence type="ECO:0000313" key="4">
    <source>
        <dbReference type="Proteomes" id="UP001589775"/>
    </source>
</evidence>
<feature type="domain" description="Glycosyl transferase family 1" evidence="1">
    <location>
        <begin position="213"/>
        <end position="370"/>
    </location>
</feature>
<evidence type="ECO:0000259" key="2">
    <source>
        <dbReference type="Pfam" id="PF13439"/>
    </source>
</evidence>
<comment type="caution">
    <text evidence="3">The sequence shown here is derived from an EMBL/GenBank/DDBJ whole genome shotgun (WGS) entry which is preliminary data.</text>
</comment>
<dbReference type="Pfam" id="PF00534">
    <property type="entry name" value="Glycos_transf_1"/>
    <property type="match status" value="1"/>
</dbReference>
<dbReference type="SUPFAM" id="SSF53756">
    <property type="entry name" value="UDP-Glycosyltransferase/glycogen phosphorylase"/>
    <property type="match status" value="1"/>
</dbReference>
<dbReference type="EMBL" id="JBHLWM010000008">
    <property type="protein sequence ID" value="MFC0242367.1"/>
    <property type="molecule type" value="Genomic_DNA"/>
</dbReference>
<dbReference type="Gene3D" id="3.40.50.2000">
    <property type="entry name" value="Glycogen Phosphorylase B"/>
    <property type="match status" value="2"/>
</dbReference>
<dbReference type="CDD" id="cd03801">
    <property type="entry name" value="GT4_PimA-like"/>
    <property type="match status" value="1"/>
</dbReference>
<dbReference type="InterPro" id="IPR001296">
    <property type="entry name" value="Glyco_trans_1"/>
</dbReference>
<dbReference type="PANTHER" id="PTHR45947">
    <property type="entry name" value="SULFOQUINOVOSYL TRANSFERASE SQD2"/>
    <property type="match status" value="1"/>
</dbReference>
<accession>A0ABV6EVW6</accession>
<dbReference type="RefSeq" id="WP_378390279.1">
    <property type="nucleotide sequence ID" value="NZ_JBHLWM010000008.1"/>
</dbReference>
<gene>
    <name evidence="3" type="ORF">ACFFJ6_17890</name>
</gene>
<reference evidence="3 4" key="1">
    <citation type="submission" date="2024-09" db="EMBL/GenBank/DDBJ databases">
        <authorList>
            <person name="Sun Q."/>
            <person name="Mori K."/>
        </authorList>
    </citation>
    <scope>NUCLEOTIDE SEQUENCE [LARGE SCALE GENOMIC DNA]</scope>
    <source>
        <strain evidence="3 4">KCTC 23279</strain>
    </source>
</reference>
<name>A0ABV6EVW6_9BRAD</name>
<keyword evidence="4" id="KW-1185">Reference proteome</keyword>
<dbReference type="InterPro" id="IPR028098">
    <property type="entry name" value="Glyco_trans_4-like_N"/>
</dbReference>
<dbReference type="Proteomes" id="UP001589775">
    <property type="component" value="Unassembled WGS sequence"/>
</dbReference>
<organism evidence="3 4">
    <name type="scientific">Rhodopseudomonas telluris</name>
    <dbReference type="NCBI Taxonomy" id="644215"/>
    <lineage>
        <taxon>Bacteria</taxon>
        <taxon>Pseudomonadati</taxon>
        <taxon>Pseudomonadota</taxon>
        <taxon>Alphaproteobacteria</taxon>
        <taxon>Hyphomicrobiales</taxon>
        <taxon>Nitrobacteraceae</taxon>
        <taxon>Rhodopseudomonas</taxon>
    </lineage>
</organism>